<gene>
    <name evidence="1" type="ORF">Taro_046643</name>
</gene>
<evidence type="ECO:0000313" key="2">
    <source>
        <dbReference type="Proteomes" id="UP000652761"/>
    </source>
</evidence>
<organism evidence="1 2">
    <name type="scientific">Colocasia esculenta</name>
    <name type="common">Wild taro</name>
    <name type="synonym">Arum esculentum</name>
    <dbReference type="NCBI Taxonomy" id="4460"/>
    <lineage>
        <taxon>Eukaryota</taxon>
        <taxon>Viridiplantae</taxon>
        <taxon>Streptophyta</taxon>
        <taxon>Embryophyta</taxon>
        <taxon>Tracheophyta</taxon>
        <taxon>Spermatophyta</taxon>
        <taxon>Magnoliopsida</taxon>
        <taxon>Liliopsida</taxon>
        <taxon>Araceae</taxon>
        <taxon>Aroideae</taxon>
        <taxon>Colocasieae</taxon>
        <taxon>Colocasia</taxon>
    </lineage>
</organism>
<evidence type="ECO:0000313" key="1">
    <source>
        <dbReference type="EMBL" id="MQM13719.1"/>
    </source>
</evidence>
<sequence length="170" mass="19168">MERLSYWFLKWTTSVSALRLGKEGEVVGGMGDRELRFISEIEEREGRLWMGSMSKKEYTHIRGKPFLIWEQMDLICSSSMANGHLASSFVAQEDSHPPSQSYQQDVSDDYEIDLDLNTSGMGLEDDALNSITQQPPVQTNDEATLHRVHLLVAVNVNTTHKSVLKPLIGN</sequence>
<keyword evidence="2" id="KW-1185">Reference proteome</keyword>
<protein>
    <submittedName>
        <fullName evidence="1">Uncharacterized protein</fullName>
    </submittedName>
</protein>
<accession>A0A843WUA3</accession>
<comment type="caution">
    <text evidence="1">The sequence shown here is derived from an EMBL/GenBank/DDBJ whole genome shotgun (WGS) entry which is preliminary data.</text>
</comment>
<dbReference type="Proteomes" id="UP000652761">
    <property type="component" value="Unassembled WGS sequence"/>
</dbReference>
<reference evidence="1" key="1">
    <citation type="submission" date="2017-07" db="EMBL/GenBank/DDBJ databases">
        <title>Taro Niue Genome Assembly and Annotation.</title>
        <authorList>
            <person name="Atibalentja N."/>
            <person name="Keating K."/>
            <person name="Fields C.J."/>
        </authorList>
    </citation>
    <scope>NUCLEOTIDE SEQUENCE</scope>
    <source>
        <strain evidence="1">Niue_2</strain>
        <tissue evidence="1">Leaf</tissue>
    </source>
</reference>
<dbReference type="AlphaFoldDB" id="A0A843WUA3"/>
<dbReference type="EMBL" id="NMUH01005798">
    <property type="protein sequence ID" value="MQM13719.1"/>
    <property type="molecule type" value="Genomic_DNA"/>
</dbReference>
<name>A0A843WUA3_COLES</name>
<proteinExistence type="predicted"/>